<comment type="caution">
    <text evidence="6">The sequence shown here is derived from an EMBL/GenBank/DDBJ whole genome shotgun (WGS) entry which is preliminary data.</text>
</comment>
<comment type="similarity">
    <text evidence="4 5">Belongs to the RNA methyltransferase RlmH family.</text>
</comment>
<dbReference type="RefSeq" id="WP_027952502.1">
    <property type="nucleotide sequence ID" value="NZ_JADU01000020.1"/>
</dbReference>
<dbReference type="InterPro" id="IPR003742">
    <property type="entry name" value="RlmH-like"/>
</dbReference>
<gene>
    <name evidence="5 6" type="primary">rlmH</name>
    <name evidence="6" type="ORF">ACFFK8_02050</name>
</gene>
<comment type="catalytic activity">
    <reaction evidence="5">
        <text>pseudouridine(1915) in 23S rRNA + S-adenosyl-L-methionine = N(3)-methylpseudouridine(1915) in 23S rRNA + S-adenosyl-L-homocysteine + H(+)</text>
        <dbReference type="Rhea" id="RHEA:42752"/>
        <dbReference type="Rhea" id="RHEA-COMP:10221"/>
        <dbReference type="Rhea" id="RHEA-COMP:10222"/>
        <dbReference type="ChEBI" id="CHEBI:15378"/>
        <dbReference type="ChEBI" id="CHEBI:57856"/>
        <dbReference type="ChEBI" id="CHEBI:59789"/>
        <dbReference type="ChEBI" id="CHEBI:65314"/>
        <dbReference type="ChEBI" id="CHEBI:74486"/>
        <dbReference type="EC" id="2.1.1.177"/>
    </reaction>
</comment>
<evidence type="ECO:0000256" key="2">
    <source>
        <dbReference type="ARBA" id="ARBA00022679"/>
    </source>
</evidence>
<evidence type="ECO:0000256" key="1">
    <source>
        <dbReference type="ARBA" id="ARBA00022603"/>
    </source>
</evidence>
<dbReference type="EC" id="2.1.1.177" evidence="5"/>
<keyword evidence="5" id="KW-0698">rRNA processing</keyword>
<evidence type="ECO:0000313" key="7">
    <source>
        <dbReference type="Proteomes" id="UP001589688"/>
    </source>
</evidence>
<keyword evidence="7" id="KW-1185">Reference proteome</keyword>
<proteinExistence type="inferred from homology"/>
<evidence type="ECO:0000313" key="6">
    <source>
        <dbReference type="EMBL" id="MFB9896636.1"/>
    </source>
</evidence>
<keyword evidence="5" id="KW-0963">Cytoplasm</keyword>
<dbReference type="InterPro" id="IPR029028">
    <property type="entry name" value="Alpha/beta_knot_MTases"/>
</dbReference>
<dbReference type="CDD" id="cd18081">
    <property type="entry name" value="RlmH-like"/>
    <property type="match status" value="1"/>
</dbReference>
<keyword evidence="3 5" id="KW-0949">S-adenosyl-L-methionine</keyword>
<dbReference type="PIRSF" id="PIRSF004505">
    <property type="entry name" value="MT_bac"/>
    <property type="match status" value="1"/>
</dbReference>
<dbReference type="PANTHER" id="PTHR33603">
    <property type="entry name" value="METHYLTRANSFERASE"/>
    <property type="match status" value="1"/>
</dbReference>
<feature type="binding site" evidence="5">
    <location>
        <position position="73"/>
    </location>
    <ligand>
        <name>S-adenosyl-L-methionine</name>
        <dbReference type="ChEBI" id="CHEBI:59789"/>
    </ligand>
</feature>
<keyword evidence="2 5" id="KW-0808">Transferase</keyword>
<name>A0ABV5ZGZ0_9BACT</name>
<evidence type="ECO:0000256" key="5">
    <source>
        <dbReference type="HAMAP-Rule" id="MF_00658"/>
    </source>
</evidence>
<dbReference type="SUPFAM" id="SSF75217">
    <property type="entry name" value="alpha/beta knot"/>
    <property type="match status" value="1"/>
</dbReference>
<dbReference type="NCBIfam" id="NF000990">
    <property type="entry name" value="PRK00103.2-4"/>
    <property type="match status" value="1"/>
</dbReference>
<evidence type="ECO:0000256" key="4">
    <source>
        <dbReference type="ARBA" id="ARBA00038303"/>
    </source>
</evidence>
<dbReference type="EMBL" id="JBHLZF010000001">
    <property type="protein sequence ID" value="MFB9896636.1"/>
    <property type="molecule type" value="Genomic_DNA"/>
</dbReference>
<comment type="function">
    <text evidence="5">Specifically methylates the pseudouridine at position 1915 (m3Psi1915) in 23S rRNA.</text>
</comment>
<feature type="binding site" evidence="5">
    <location>
        <position position="104"/>
    </location>
    <ligand>
        <name>S-adenosyl-L-methionine</name>
        <dbReference type="ChEBI" id="CHEBI:59789"/>
    </ligand>
</feature>
<reference evidence="6 7" key="1">
    <citation type="submission" date="2024-09" db="EMBL/GenBank/DDBJ databases">
        <authorList>
            <person name="Sun Q."/>
            <person name="Mori K."/>
        </authorList>
    </citation>
    <scope>NUCLEOTIDE SEQUENCE [LARGE SCALE GENOMIC DNA]</scope>
    <source>
        <strain evidence="6 7">ATCC 51272</strain>
    </source>
</reference>
<dbReference type="Pfam" id="PF02590">
    <property type="entry name" value="SPOUT_MTase"/>
    <property type="match status" value="1"/>
</dbReference>
<keyword evidence="1 5" id="KW-0489">Methyltransferase</keyword>
<dbReference type="HAMAP" id="MF_00658">
    <property type="entry name" value="23SrRNA_methyltr_H"/>
    <property type="match status" value="1"/>
</dbReference>
<comment type="subcellular location">
    <subcellularLocation>
        <location evidence="5">Cytoplasm</location>
    </subcellularLocation>
</comment>
<comment type="subunit">
    <text evidence="5">Homodimer.</text>
</comment>
<organism evidence="6 7">
    <name type="scientific">Hallella seregens ATCC 51272</name>
    <dbReference type="NCBI Taxonomy" id="1336250"/>
    <lineage>
        <taxon>Bacteria</taxon>
        <taxon>Pseudomonadati</taxon>
        <taxon>Bacteroidota</taxon>
        <taxon>Bacteroidia</taxon>
        <taxon>Bacteroidales</taxon>
        <taxon>Prevotellaceae</taxon>
        <taxon>Hallella</taxon>
    </lineage>
</organism>
<dbReference type="PANTHER" id="PTHR33603:SF1">
    <property type="entry name" value="RIBOSOMAL RNA LARGE SUBUNIT METHYLTRANSFERASE H"/>
    <property type="match status" value="1"/>
</dbReference>
<sequence>MKTVLILIGRTVNKHFAAGIDDYVGRTAHYMPFEVKVIPELKNTKSLTESQQKEREGELALKLLQPSDTLVLLDEHGQELRSVEFAAWLQARQNTARRLVFLIGGPYGFSPAVYERANEKLSLSRMTFSHQMVRLVFAEQIYRACTIIRGEPYHHE</sequence>
<dbReference type="Gene3D" id="3.40.1280.10">
    <property type="match status" value="1"/>
</dbReference>
<dbReference type="Proteomes" id="UP001589688">
    <property type="component" value="Unassembled WGS sequence"/>
</dbReference>
<protein>
    <recommendedName>
        <fullName evidence="5">Ribosomal RNA large subunit methyltransferase H</fullName>
        <ecNumber evidence="5">2.1.1.177</ecNumber>
    </recommendedName>
    <alternativeName>
        <fullName evidence="5">23S rRNA (pseudouridine1915-N3)-methyltransferase</fullName>
    </alternativeName>
    <alternativeName>
        <fullName evidence="5">23S rRNA m3Psi1915 methyltransferase</fullName>
    </alternativeName>
    <alternativeName>
        <fullName evidence="5">rRNA (pseudouridine-N3-)-methyltransferase RlmH</fullName>
    </alternativeName>
</protein>
<dbReference type="InterPro" id="IPR029026">
    <property type="entry name" value="tRNA_m1G_MTases_N"/>
</dbReference>
<accession>A0ABV5ZGZ0</accession>
<evidence type="ECO:0000256" key="3">
    <source>
        <dbReference type="ARBA" id="ARBA00022691"/>
    </source>
</evidence>
<feature type="binding site" evidence="5">
    <location>
        <begin position="123"/>
        <end position="128"/>
    </location>
    <ligand>
        <name>S-adenosyl-L-methionine</name>
        <dbReference type="ChEBI" id="CHEBI:59789"/>
    </ligand>
</feature>